<dbReference type="SUPFAM" id="SSF52540">
    <property type="entry name" value="P-loop containing nucleoside triphosphate hydrolases"/>
    <property type="match status" value="1"/>
</dbReference>
<accession>A0A1G2KW50</accession>
<name>A0A1G2KW50_9BACT</name>
<dbReference type="Gene3D" id="3.30.450.90">
    <property type="match status" value="1"/>
</dbReference>
<dbReference type="Gene3D" id="3.40.50.300">
    <property type="entry name" value="P-loop containing nucleotide triphosphate hydrolases"/>
    <property type="match status" value="1"/>
</dbReference>
<dbReference type="Pfam" id="PF00437">
    <property type="entry name" value="T2SSE"/>
    <property type="match status" value="1"/>
</dbReference>
<evidence type="ECO:0000313" key="3">
    <source>
        <dbReference type="EMBL" id="OHA02691.1"/>
    </source>
</evidence>
<sequence length="357" mass="39641">MGAANAKHVVENLLSTVVKENASDLHITVGRHPAIRVDGGLVPLLKEEILTPDMARDFIMALLDSPQQERFLRDKELDLSYNFQDRARFRVNLFHQRGFMGAALRLIPAKIKQFADLNLPPILEEFSRRQQGFFLVVGPTGHGKSTTLAAMIDYINRTRADHIITIEDPIEYLFASDRSIIDQREIGIDTSDFAKALRSMFREDVDVAMVGEMRDSETIATAVTAAETGHLILSTLHTNNAAQTIDRIIDTFPSGQQSQIRAQLASTLIGIVSQRLVPRVTGGLVPAIEVMIANPAIRNLIRENKAHELDMVIETSSEEGMISLNRSLVALVRKGEVSLENALLYSLNPGELQTLLR</sequence>
<gene>
    <name evidence="3" type="ORF">A3C92_02615</name>
</gene>
<dbReference type="InterPro" id="IPR027417">
    <property type="entry name" value="P-loop_NTPase"/>
</dbReference>
<evidence type="ECO:0000259" key="2">
    <source>
        <dbReference type="Pfam" id="PF00437"/>
    </source>
</evidence>
<dbReference type="InterPro" id="IPR050921">
    <property type="entry name" value="T4SS_GSP_E_ATPase"/>
</dbReference>
<comment type="similarity">
    <text evidence="1">Belongs to the GSP E family.</text>
</comment>
<dbReference type="EMBL" id="MHQN01000032">
    <property type="protein sequence ID" value="OHA02691.1"/>
    <property type="molecule type" value="Genomic_DNA"/>
</dbReference>
<dbReference type="CDD" id="cd01131">
    <property type="entry name" value="PilT"/>
    <property type="match status" value="1"/>
</dbReference>
<dbReference type="PANTHER" id="PTHR30486">
    <property type="entry name" value="TWITCHING MOTILITY PROTEIN PILT"/>
    <property type="match status" value="1"/>
</dbReference>
<evidence type="ECO:0000313" key="4">
    <source>
        <dbReference type="Proteomes" id="UP000177177"/>
    </source>
</evidence>
<comment type="caution">
    <text evidence="3">The sequence shown here is derived from an EMBL/GenBank/DDBJ whole genome shotgun (WGS) entry which is preliminary data.</text>
</comment>
<dbReference type="InterPro" id="IPR006321">
    <property type="entry name" value="PilT/PilU"/>
</dbReference>
<dbReference type="Proteomes" id="UP000177177">
    <property type="component" value="Unassembled WGS sequence"/>
</dbReference>
<dbReference type="InterPro" id="IPR001482">
    <property type="entry name" value="T2SS/T4SS_dom"/>
</dbReference>
<dbReference type="GO" id="GO:0005524">
    <property type="term" value="F:ATP binding"/>
    <property type="evidence" value="ECO:0007669"/>
    <property type="project" value="InterPro"/>
</dbReference>
<dbReference type="AlphaFoldDB" id="A0A1G2KW50"/>
<dbReference type="NCBIfam" id="TIGR01420">
    <property type="entry name" value="pilT_fam"/>
    <property type="match status" value="1"/>
</dbReference>
<organism evidence="3 4">
    <name type="scientific">Candidatus Sungbacteria bacterium RIFCSPHIGHO2_02_FULL_53_17</name>
    <dbReference type="NCBI Taxonomy" id="1802275"/>
    <lineage>
        <taxon>Bacteria</taxon>
        <taxon>Candidatus Sungiibacteriota</taxon>
    </lineage>
</organism>
<protein>
    <submittedName>
        <fullName evidence="3">Type IV pili twitching motility protein PilT</fullName>
    </submittedName>
</protein>
<dbReference type="GO" id="GO:0016887">
    <property type="term" value="F:ATP hydrolysis activity"/>
    <property type="evidence" value="ECO:0007669"/>
    <property type="project" value="InterPro"/>
</dbReference>
<evidence type="ECO:0000256" key="1">
    <source>
        <dbReference type="ARBA" id="ARBA00006611"/>
    </source>
</evidence>
<feature type="domain" description="Bacterial type II secretion system protein E" evidence="2">
    <location>
        <begin position="7"/>
        <end position="280"/>
    </location>
</feature>
<proteinExistence type="inferred from homology"/>
<reference evidence="3 4" key="1">
    <citation type="journal article" date="2016" name="Nat. Commun.">
        <title>Thousands of microbial genomes shed light on interconnected biogeochemical processes in an aquifer system.</title>
        <authorList>
            <person name="Anantharaman K."/>
            <person name="Brown C.T."/>
            <person name="Hug L.A."/>
            <person name="Sharon I."/>
            <person name="Castelle C.J."/>
            <person name="Probst A.J."/>
            <person name="Thomas B.C."/>
            <person name="Singh A."/>
            <person name="Wilkins M.J."/>
            <person name="Karaoz U."/>
            <person name="Brodie E.L."/>
            <person name="Williams K.H."/>
            <person name="Hubbard S.S."/>
            <person name="Banfield J.F."/>
        </authorList>
    </citation>
    <scope>NUCLEOTIDE SEQUENCE [LARGE SCALE GENOMIC DNA]</scope>
</reference>